<dbReference type="InterPro" id="IPR001173">
    <property type="entry name" value="Glyco_trans_2-like"/>
</dbReference>
<dbReference type="EMBL" id="LBTR01000006">
    <property type="protein sequence ID" value="KKQ45990.1"/>
    <property type="molecule type" value="Genomic_DNA"/>
</dbReference>
<dbReference type="InterPro" id="IPR029044">
    <property type="entry name" value="Nucleotide-diphossugar_trans"/>
</dbReference>
<dbReference type="Pfam" id="PF00535">
    <property type="entry name" value="Glycos_transf_2"/>
    <property type="match status" value="1"/>
</dbReference>
<feature type="domain" description="Glycosyltransferase 2-like" evidence="1">
    <location>
        <begin position="2"/>
        <end position="133"/>
    </location>
</feature>
<evidence type="ECO:0000313" key="3">
    <source>
        <dbReference type="Proteomes" id="UP000034603"/>
    </source>
</evidence>
<dbReference type="GO" id="GO:0016740">
    <property type="term" value="F:transferase activity"/>
    <property type="evidence" value="ECO:0007669"/>
    <property type="project" value="UniProtKB-KW"/>
</dbReference>
<dbReference type="Proteomes" id="UP000034603">
    <property type="component" value="Unassembled WGS sequence"/>
</dbReference>
<accession>A0A0G0I4T7</accession>
<dbReference type="Gene3D" id="3.90.550.10">
    <property type="entry name" value="Spore Coat Polysaccharide Biosynthesis Protein SpsA, Chain A"/>
    <property type="match status" value="1"/>
</dbReference>
<reference evidence="2 3" key="1">
    <citation type="journal article" date="2015" name="Nature">
        <title>rRNA introns, odd ribosomes, and small enigmatic genomes across a large radiation of phyla.</title>
        <authorList>
            <person name="Brown C.T."/>
            <person name="Hug L.A."/>
            <person name="Thomas B.C."/>
            <person name="Sharon I."/>
            <person name="Castelle C.J."/>
            <person name="Singh A."/>
            <person name="Wilkins M.J."/>
            <person name="Williams K.H."/>
            <person name="Banfield J.F."/>
        </authorList>
    </citation>
    <scope>NUCLEOTIDE SEQUENCE [LARGE SCALE GENOMIC DNA]</scope>
</reference>
<gene>
    <name evidence="2" type="ORF">US62_C0006G0001</name>
</gene>
<dbReference type="AlphaFoldDB" id="A0A0G0I4T7"/>
<organism evidence="2 3">
    <name type="scientific">Candidatus Woesebacteria bacterium GW2011_GWA1_37_8</name>
    <dbReference type="NCBI Taxonomy" id="1618546"/>
    <lineage>
        <taxon>Bacteria</taxon>
        <taxon>Candidatus Woeseibacteriota</taxon>
    </lineage>
</organism>
<sequence>VVDGNIDKTFETAESLTKKYPDIKVFGYQNNLGKGHAVRFGMAKAKGEIIGFIDAGLDINPNGISMLLEHFEWYNADIVIGSKRHPASKVEYPWQRKILSFGYQMGVKILFGLNVRDTQVGLKFFRREVLEKTLPRLLVKAWAFDVEMLAVANYLGFKRIFEAPIELKMDFGGISILTSGKLTKTILFGFILDTLAVFYRLRILKYYDDSNKRNWITPTYLKLSK</sequence>
<evidence type="ECO:0000313" key="2">
    <source>
        <dbReference type="EMBL" id="KKQ45990.1"/>
    </source>
</evidence>
<protein>
    <submittedName>
        <fullName evidence="2">Glycosyl transferase, family 2</fullName>
    </submittedName>
</protein>
<dbReference type="GO" id="GO:0006487">
    <property type="term" value="P:protein N-linked glycosylation"/>
    <property type="evidence" value="ECO:0007669"/>
    <property type="project" value="TreeGrafter"/>
</dbReference>
<comment type="caution">
    <text evidence="2">The sequence shown here is derived from an EMBL/GenBank/DDBJ whole genome shotgun (WGS) entry which is preliminary data.</text>
</comment>
<keyword evidence="2" id="KW-0808">Transferase</keyword>
<dbReference type="PANTHER" id="PTHR10859">
    <property type="entry name" value="GLYCOSYL TRANSFERASE"/>
    <property type="match status" value="1"/>
</dbReference>
<evidence type="ECO:0000259" key="1">
    <source>
        <dbReference type="Pfam" id="PF00535"/>
    </source>
</evidence>
<proteinExistence type="predicted"/>
<dbReference type="SUPFAM" id="SSF53448">
    <property type="entry name" value="Nucleotide-diphospho-sugar transferases"/>
    <property type="match status" value="1"/>
</dbReference>
<dbReference type="PANTHER" id="PTHR10859:SF91">
    <property type="entry name" value="DOLICHYL-PHOSPHATE BETA-GLUCOSYLTRANSFERASE"/>
    <property type="match status" value="1"/>
</dbReference>
<feature type="non-terminal residue" evidence="2">
    <location>
        <position position="1"/>
    </location>
</feature>
<name>A0A0G0I4T7_9BACT</name>